<dbReference type="Proteomes" id="UP000799767">
    <property type="component" value="Unassembled WGS sequence"/>
</dbReference>
<feature type="compositionally biased region" description="Basic and acidic residues" evidence="1">
    <location>
        <begin position="56"/>
        <end position="71"/>
    </location>
</feature>
<feature type="region of interest" description="Disordered" evidence="1">
    <location>
        <begin position="1"/>
        <end position="177"/>
    </location>
</feature>
<keyword evidence="4" id="KW-1185">Reference proteome</keyword>
<dbReference type="InterPro" id="IPR007557">
    <property type="entry name" value="PSP1_C"/>
</dbReference>
<dbReference type="PANTHER" id="PTHR43830:SF3">
    <property type="entry name" value="PROTEIN PSP1"/>
    <property type="match status" value="1"/>
</dbReference>
<feature type="region of interest" description="Disordered" evidence="1">
    <location>
        <begin position="713"/>
        <end position="732"/>
    </location>
</feature>
<accession>A0A6A6PJZ5</accession>
<organism evidence="3 4">
    <name type="scientific">Neohortaea acidophila</name>
    <dbReference type="NCBI Taxonomy" id="245834"/>
    <lineage>
        <taxon>Eukaryota</taxon>
        <taxon>Fungi</taxon>
        <taxon>Dikarya</taxon>
        <taxon>Ascomycota</taxon>
        <taxon>Pezizomycotina</taxon>
        <taxon>Dothideomycetes</taxon>
        <taxon>Dothideomycetidae</taxon>
        <taxon>Mycosphaerellales</taxon>
        <taxon>Teratosphaeriaceae</taxon>
        <taxon>Neohortaea</taxon>
    </lineage>
</organism>
<dbReference type="OrthoDB" id="243127at2759"/>
<feature type="compositionally biased region" description="Acidic residues" evidence="1">
    <location>
        <begin position="146"/>
        <end position="156"/>
    </location>
</feature>
<dbReference type="GeneID" id="54478652"/>
<evidence type="ECO:0000256" key="1">
    <source>
        <dbReference type="SAM" id="MobiDB-lite"/>
    </source>
</evidence>
<feature type="region of interest" description="Disordered" evidence="1">
    <location>
        <begin position="809"/>
        <end position="839"/>
    </location>
</feature>
<dbReference type="PROSITE" id="PS51411">
    <property type="entry name" value="PSP1_C"/>
    <property type="match status" value="1"/>
</dbReference>
<evidence type="ECO:0000313" key="3">
    <source>
        <dbReference type="EMBL" id="KAF2480322.1"/>
    </source>
</evidence>
<sequence>MNSTLRKATPDSEAVASSEDERPWPRAPSFGTLPRKENGVPGLGGGIWSNQKRGSFRMEKAAPRNVVREARLGAVNQSLGGFRPESTPSPSASDGSGALPFSIPLQPTPKTGRSLSHSQGQREAASSARLRSGSIERNMVRSLDFLPEEGDTETESDVGGGLSHTASHPPMATLHRTSTYPPTLEALYGSGHPRDSPMAAGDAQLGGRKLETALSNMSLDPSHRRSQWQSHLGWDDVLHVNESRRHSLADIPTRRGSLAGTDLRPSMTGASYWHDGYLYDWQEEETVPGDTQAFVEKQTFPTFGATGTALNKTGEGSKRAEPVSTLPYSDKDEQTRQIDIPTMYKVPTIKLAEHQRSEQDKSAAAAMANVGQWGNRPRKQLYIISFKCSRVDVFYLLENTGLFIKEGDIVIVEADRGQDLGTVQHANVTPDEARLYKRMYGEEQYKWLMMFSKNNQAGNVNPNAQLFGENNSAGGRGGGNNSNNNLIANAAPTMQGSPRDNFANLKPKAIKRLANTHEIHMLSEKEGNEAKAKRACQQKVAHLQLDMEILDAEWQWDFQKLIFYYYADHYINFKDLITELYRIYKTRIWLSAINPASFSQHALGQPPTAITPGAVPGFGSPLNNTYTMMYGADPDPYGAVPPYRIGYETYTPNYPGIPGVSNSFAPGANAMPGGGGGSHFQPYTGGGADVHVPPQSGGTPAGGPSIDYNYYGGGRGGAGGGSGSEQQTPKAFPPHAPFAGSATPTGPMFNPMYAMPPPGTDPNEPGAFGFGAYPPPPFGGGPAAAFGNSPFGQSGPGFGRATNLPAPIGTRPTDAPPQSPSSYAPLGQNLPPGRRGFPAARAVSDFVPGQQQQQQQRVQMNPAHLSLVLGV</sequence>
<reference evidence="3" key="1">
    <citation type="journal article" date="2020" name="Stud. Mycol.">
        <title>101 Dothideomycetes genomes: a test case for predicting lifestyles and emergence of pathogens.</title>
        <authorList>
            <person name="Haridas S."/>
            <person name="Albert R."/>
            <person name="Binder M."/>
            <person name="Bloem J."/>
            <person name="Labutti K."/>
            <person name="Salamov A."/>
            <person name="Andreopoulos B."/>
            <person name="Baker S."/>
            <person name="Barry K."/>
            <person name="Bills G."/>
            <person name="Bluhm B."/>
            <person name="Cannon C."/>
            <person name="Castanera R."/>
            <person name="Culley D."/>
            <person name="Daum C."/>
            <person name="Ezra D."/>
            <person name="Gonzalez J."/>
            <person name="Henrissat B."/>
            <person name="Kuo A."/>
            <person name="Liang C."/>
            <person name="Lipzen A."/>
            <person name="Lutzoni F."/>
            <person name="Magnuson J."/>
            <person name="Mondo S."/>
            <person name="Nolan M."/>
            <person name="Ohm R."/>
            <person name="Pangilinan J."/>
            <person name="Park H.-J."/>
            <person name="Ramirez L."/>
            <person name="Alfaro M."/>
            <person name="Sun H."/>
            <person name="Tritt A."/>
            <person name="Yoshinaga Y."/>
            <person name="Zwiers L.-H."/>
            <person name="Turgeon B."/>
            <person name="Goodwin S."/>
            <person name="Spatafora J."/>
            <person name="Crous P."/>
            <person name="Grigoriev I."/>
        </authorList>
    </citation>
    <scope>NUCLEOTIDE SEQUENCE</scope>
    <source>
        <strain evidence="3">CBS 113389</strain>
    </source>
</reference>
<evidence type="ECO:0000313" key="4">
    <source>
        <dbReference type="Proteomes" id="UP000799767"/>
    </source>
</evidence>
<dbReference type="Pfam" id="PF04468">
    <property type="entry name" value="PSP1"/>
    <property type="match status" value="1"/>
</dbReference>
<protein>
    <recommendedName>
        <fullName evidence="2">PSP1 C-terminal domain-containing protein</fullName>
    </recommendedName>
</protein>
<dbReference type="AlphaFoldDB" id="A0A6A6PJZ5"/>
<evidence type="ECO:0000259" key="2">
    <source>
        <dbReference type="PROSITE" id="PS51411"/>
    </source>
</evidence>
<dbReference type="GO" id="GO:0005737">
    <property type="term" value="C:cytoplasm"/>
    <property type="evidence" value="ECO:0007669"/>
    <property type="project" value="TreeGrafter"/>
</dbReference>
<dbReference type="EMBL" id="MU001640">
    <property type="protein sequence ID" value="KAF2480322.1"/>
    <property type="molecule type" value="Genomic_DNA"/>
</dbReference>
<gene>
    <name evidence="3" type="ORF">BDY17DRAFT_327283</name>
</gene>
<feature type="compositionally biased region" description="Gly residues" evidence="1">
    <location>
        <begin position="713"/>
        <end position="723"/>
    </location>
</feature>
<name>A0A6A6PJZ5_9PEZI</name>
<dbReference type="RefSeq" id="XP_033586892.1">
    <property type="nucleotide sequence ID" value="XM_033737650.1"/>
</dbReference>
<proteinExistence type="predicted"/>
<feature type="domain" description="PSP1 C-terminal" evidence="2">
    <location>
        <begin position="508"/>
        <end position="593"/>
    </location>
</feature>
<dbReference type="PANTHER" id="PTHR43830">
    <property type="entry name" value="PROTEIN PSP1"/>
    <property type="match status" value="1"/>
</dbReference>
<feature type="compositionally biased region" description="Polar residues" evidence="1">
    <location>
        <begin position="108"/>
        <end position="121"/>
    </location>
</feature>
<dbReference type="InterPro" id="IPR047767">
    <property type="entry name" value="PSP1-like"/>
</dbReference>
<feature type="region of interest" description="Disordered" evidence="1">
    <location>
        <begin position="305"/>
        <end position="326"/>
    </location>
</feature>